<dbReference type="Proteomes" id="UP000251211">
    <property type="component" value="Unassembled WGS sequence"/>
</dbReference>
<gene>
    <name evidence="2" type="ORF">NCTC13229_06094</name>
</gene>
<name>A0AB38FLJ9_RHOWR</name>
<dbReference type="AlphaFoldDB" id="A0AB38FLJ9"/>
<proteinExistence type="predicted"/>
<evidence type="ECO:0000313" key="3">
    <source>
        <dbReference type="Proteomes" id="UP000251211"/>
    </source>
</evidence>
<evidence type="ECO:0000256" key="1">
    <source>
        <dbReference type="SAM" id="MobiDB-lite"/>
    </source>
</evidence>
<evidence type="ECO:0000313" key="2">
    <source>
        <dbReference type="EMBL" id="SPZ42568.1"/>
    </source>
</evidence>
<reference evidence="2 3" key="1">
    <citation type="submission" date="2018-06" db="EMBL/GenBank/DDBJ databases">
        <authorList>
            <consortium name="Pathogen Informatics"/>
            <person name="Doyle S."/>
        </authorList>
    </citation>
    <scope>NUCLEOTIDE SEQUENCE [LARGE SCALE GENOMIC DNA]</scope>
    <source>
        <strain evidence="2 3">NCTC13229</strain>
    </source>
</reference>
<organism evidence="2 3">
    <name type="scientific">Rhodococcus wratislaviensis</name>
    <name type="common">Tsukamurella wratislaviensis</name>
    <dbReference type="NCBI Taxonomy" id="44752"/>
    <lineage>
        <taxon>Bacteria</taxon>
        <taxon>Bacillati</taxon>
        <taxon>Actinomycetota</taxon>
        <taxon>Actinomycetes</taxon>
        <taxon>Mycobacteriales</taxon>
        <taxon>Nocardiaceae</taxon>
        <taxon>Rhodococcus</taxon>
    </lineage>
</organism>
<accession>A0AB38FLJ9</accession>
<dbReference type="EMBL" id="UAUI01000026">
    <property type="protein sequence ID" value="SPZ42568.1"/>
    <property type="molecule type" value="Genomic_DNA"/>
</dbReference>
<protein>
    <submittedName>
        <fullName evidence="2">Uncharacterized protein</fullName>
    </submittedName>
</protein>
<comment type="caution">
    <text evidence="2">The sequence shown here is derived from an EMBL/GenBank/DDBJ whole genome shotgun (WGS) entry which is preliminary data.</text>
</comment>
<sequence length="228" mass="24653">MVGGTIDEVVGQVGSGRPHRLDVVDREVQFLERESPHLPHDAGDQVIRRLRQWMSLRPAGQSFGPAFDSEETVGVQSKRAGTEVRDRVAGVPDDEAHARERRIQPVDGGLPRLEIVQVHPPPLDAVHPLHRGGDTPVGFLDTEFVEDDALELTDDVPGPGELRLGVGVDVDRVPAFRHTGKQVPVLLFDLHHVIDAGVVGVRHLGEPEVGALAGVTGDDVVDDDAVVR</sequence>
<feature type="region of interest" description="Disordered" evidence="1">
    <location>
        <begin position="62"/>
        <end position="83"/>
    </location>
</feature>